<dbReference type="EMBL" id="MAJD01000001">
    <property type="protein sequence ID" value="OBX36642.1"/>
    <property type="molecule type" value="Genomic_DNA"/>
</dbReference>
<dbReference type="Proteomes" id="UP000092504">
    <property type="component" value="Unassembled WGS sequence"/>
</dbReference>
<evidence type="ECO:0000313" key="2">
    <source>
        <dbReference type="Proteomes" id="UP000092504"/>
    </source>
</evidence>
<organism evidence="1 2">
    <name type="scientific">Halomonas elongata</name>
    <dbReference type="NCBI Taxonomy" id="2746"/>
    <lineage>
        <taxon>Bacteria</taxon>
        <taxon>Pseudomonadati</taxon>
        <taxon>Pseudomonadota</taxon>
        <taxon>Gammaproteobacteria</taxon>
        <taxon>Oceanospirillales</taxon>
        <taxon>Halomonadaceae</taxon>
        <taxon>Halomonas</taxon>
    </lineage>
</organism>
<dbReference type="Gene3D" id="3.40.50.300">
    <property type="entry name" value="P-loop containing nucleotide triphosphate hydrolases"/>
    <property type="match status" value="1"/>
</dbReference>
<proteinExistence type="predicted"/>
<sequence length="77" mass="8707">MNKFIIACLPRTGSYRLVDILNQQEGVVCHGEVFKKTGIELNDEYLKEVSLTEEDIKRRDADPASFMGELFGAAEKK</sequence>
<protein>
    <recommendedName>
        <fullName evidence="3">Stf0 sulfotransferase</fullName>
    </recommendedName>
</protein>
<evidence type="ECO:0000313" key="1">
    <source>
        <dbReference type="EMBL" id="OBX36642.1"/>
    </source>
</evidence>
<comment type="caution">
    <text evidence="1">The sequence shown here is derived from an EMBL/GenBank/DDBJ whole genome shotgun (WGS) entry which is preliminary data.</text>
</comment>
<reference evidence="1 2" key="1">
    <citation type="submission" date="2016-06" db="EMBL/GenBank/DDBJ databases">
        <title>Genome sequence of halotolerant plant growth promoting strain of Halomonas elongata HEK1 isolated from salterns of Rann of Kutch, Gujarat, India.</title>
        <authorList>
            <person name="Gaba S."/>
            <person name="Singh R.N."/>
            <person name="Abrol S."/>
            <person name="Kaushik R."/>
            <person name="Saxena A.K."/>
        </authorList>
    </citation>
    <scope>NUCLEOTIDE SEQUENCE [LARGE SCALE GENOMIC DNA]</scope>
    <source>
        <strain evidence="1 2">HEK1</strain>
    </source>
</reference>
<evidence type="ECO:0008006" key="3">
    <source>
        <dbReference type="Google" id="ProtNLM"/>
    </source>
</evidence>
<gene>
    <name evidence="1" type="ORF">A8U91_00985</name>
</gene>
<dbReference type="InterPro" id="IPR027417">
    <property type="entry name" value="P-loop_NTPase"/>
</dbReference>
<dbReference type="AlphaFoldDB" id="A0A1B8P324"/>
<name>A0A1B8P324_HALEL</name>
<accession>A0A1B8P324</accession>